<evidence type="ECO:0000259" key="2">
    <source>
        <dbReference type="Pfam" id="PF12146"/>
    </source>
</evidence>
<comment type="caution">
    <text evidence="3">The sequence shown here is derived from an EMBL/GenBank/DDBJ whole genome shotgun (WGS) entry which is preliminary data.</text>
</comment>
<reference evidence="3 4" key="1">
    <citation type="submission" date="2020-08" db="EMBL/GenBank/DDBJ databases">
        <title>Plant Genome Project.</title>
        <authorList>
            <person name="Zhang R.-G."/>
        </authorList>
    </citation>
    <scope>NUCLEOTIDE SEQUENCE [LARGE SCALE GENOMIC DNA]</scope>
    <source>
        <tissue evidence="3">Rhizome</tissue>
    </source>
</reference>
<protein>
    <recommendedName>
        <fullName evidence="2">Serine aminopeptidase S33 domain-containing protein</fullName>
    </recommendedName>
</protein>
<dbReference type="InterPro" id="IPR022742">
    <property type="entry name" value="Hydrolase_4"/>
</dbReference>
<dbReference type="FunFam" id="3.40.50.1820:FF:000036">
    <property type="entry name" value="Alpha/beta-Hydrolases superfamily protein"/>
    <property type="match status" value="1"/>
</dbReference>
<organism evidence="3 4">
    <name type="scientific">Zingiber officinale</name>
    <name type="common">Ginger</name>
    <name type="synonym">Amomum zingiber</name>
    <dbReference type="NCBI Taxonomy" id="94328"/>
    <lineage>
        <taxon>Eukaryota</taxon>
        <taxon>Viridiplantae</taxon>
        <taxon>Streptophyta</taxon>
        <taxon>Embryophyta</taxon>
        <taxon>Tracheophyta</taxon>
        <taxon>Spermatophyta</taxon>
        <taxon>Magnoliopsida</taxon>
        <taxon>Liliopsida</taxon>
        <taxon>Zingiberales</taxon>
        <taxon>Zingiberaceae</taxon>
        <taxon>Zingiber</taxon>
    </lineage>
</organism>
<evidence type="ECO:0000256" key="1">
    <source>
        <dbReference type="SAM" id="MobiDB-lite"/>
    </source>
</evidence>
<accession>A0A8J5CFC4</accession>
<name>A0A8J5CFC4_ZINOF</name>
<keyword evidence="4" id="KW-1185">Reference proteome</keyword>
<dbReference type="OrthoDB" id="2498029at2759"/>
<evidence type="ECO:0000313" key="3">
    <source>
        <dbReference type="EMBL" id="KAG6473211.1"/>
    </source>
</evidence>
<dbReference type="AlphaFoldDB" id="A0A8J5CFC4"/>
<proteinExistence type="predicted"/>
<dbReference type="InterPro" id="IPR051044">
    <property type="entry name" value="MAG_DAG_Lipase"/>
</dbReference>
<dbReference type="Proteomes" id="UP000734854">
    <property type="component" value="Unassembled WGS sequence"/>
</dbReference>
<feature type="domain" description="Serine aminopeptidase S33" evidence="2">
    <location>
        <begin position="59"/>
        <end position="302"/>
    </location>
</feature>
<gene>
    <name evidence="3" type="ORF">ZIOFF_067124</name>
</gene>
<sequence length="340" mass="37014">MAATPDKSQPRRHFWGDDPADEADYYAAHGVHATSSLFTSPRGLQLFTRSWQPEPAAGSPRAVMCMIHGYGNDISWTFQSTPIFLAQHGFACFALDLPGHGRSDGLRAFVPDVDAAARDCLAFFRSIRRSPGMQGLPCFLYGESMGGAICLLIHLIEKEEAWAGAVLVAPMCRISDRLRPKWPVPEILTFMARFAPTLPIVPTADLVEKSVKVEQKRVVAASNPRRYGGRPRLGTVAELMRVTDHLNARLSEVTIPFLVLHGSADVVTDPDVSRALYDAARSEDKTIKIYDGMLHSLLFGEPDENVAVVRKDILNWLNQRSGAGNGDGDGDGDGDGGTAA</sequence>
<dbReference type="EMBL" id="JACMSC010000019">
    <property type="protein sequence ID" value="KAG6473211.1"/>
    <property type="molecule type" value="Genomic_DNA"/>
</dbReference>
<dbReference type="PANTHER" id="PTHR11614">
    <property type="entry name" value="PHOSPHOLIPASE-RELATED"/>
    <property type="match status" value="1"/>
</dbReference>
<dbReference type="Pfam" id="PF12146">
    <property type="entry name" value="Hydrolase_4"/>
    <property type="match status" value="1"/>
</dbReference>
<feature type="region of interest" description="Disordered" evidence="1">
    <location>
        <begin position="320"/>
        <end position="340"/>
    </location>
</feature>
<evidence type="ECO:0000313" key="4">
    <source>
        <dbReference type="Proteomes" id="UP000734854"/>
    </source>
</evidence>